<proteinExistence type="predicted"/>
<sequence length="119" mass="12273">MIKYDICRAPSLAMLLASSSSVRNRVGAVLLPPPPVATPAALVLAPTVALPPDAPEDVAAAAAVLAPITALEGAIPVPRKARRTPSDISECTSLAGFVSDSSFRRFEDSPEMYASENGA</sequence>
<evidence type="ECO:0000313" key="2">
    <source>
        <dbReference type="Proteomes" id="UP000075903"/>
    </source>
</evidence>
<protein>
    <submittedName>
        <fullName evidence="1">Uncharacterized protein</fullName>
    </submittedName>
</protein>
<dbReference type="VEuPathDB" id="VectorBase:AMEM002721"/>
<accession>A0A182US81</accession>
<dbReference type="Proteomes" id="UP000075903">
    <property type="component" value="Unassembled WGS sequence"/>
</dbReference>
<dbReference type="EnsemblMetazoa" id="AMEM002721-RA">
    <property type="protein sequence ID" value="AMEM002721-PA"/>
    <property type="gene ID" value="AMEM002721"/>
</dbReference>
<dbReference type="AlphaFoldDB" id="A0A182US81"/>
<keyword evidence="2" id="KW-1185">Reference proteome</keyword>
<evidence type="ECO:0000313" key="1">
    <source>
        <dbReference type="EnsemblMetazoa" id="AMEM002721-PA"/>
    </source>
</evidence>
<name>A0A182US81_ANOME</name>
<organism evidence="1 2">
    <name type="scientific">Anopheles merus</name>
    <name type="common">Mosquito</name>
    <dbReference type="NCBI Taxonomy" id="30066"/>
    <lineage>
        <taxon>Eukaryota</taxon>
        <taxon>Metazoa</taxon>
        <taxon>Ecdysozoa</taxon>
        <taxon>Arthropoda</taxon>
        <taxon>Hexapoda</taxon>
        <taxon>Insecta</taxon>
        <taxon>Pterygota</taxon>
        <taxon>Neoptera</taxon>
        <taxon>Endopterygota</taxon>
        <taxon>Diptera</taxon>
        <taxon>Nematocera</taxon>
        <taxon>Culicoidea</taxon>
        <taxon>Culicidae</taxon>
        <taxon>Anophelinae</taxon>
        <taxon>Anopheles</taxon>
    </lineage>
</organism>
<reference evidence="1" key="1">
    <citation type="submission" date="2020-05" db="UniProtKB">
        <authorList>
            <consortium name="EnsemblMetazoa"/>
        </authorList>
    </citation>
    <scope>IDENTIFICATION</scope>
    <source>
        <strain evidence="1">MAF</strain>
    </source>
</reference>